<dbReference type="Proteomes" id="UP000003019">
    <property type="component" value="Unassembled WGS sequence"/>
</dbReference>
<gene>
    <name evidence="1" type="ORF">HMPREF9371_2050</name>
</gene>
<sequence length="53" mass="6155">MADSLADFAFLQLTYATKQRQSKTILKKACPTSLFYRYAPSKIPQRLTPYLLR</sequence>
<dbReference type="STRING" id="1032488.HMPREF9371_2050"/>
<accession>G4CKB0</accession>
<dbReference type="AlphaFoldDB" id="G4CKB0"/>
<dbReference type="PATRIC" id="fig|1032488.3.peg.1945"/>
<organism evidence="1 2">
    <name type="scientific">Neisseria shayeganii 871</name>
    <dbReference type="NCBI Taxonomy" id="1032488"/>
    <lineage>
        <taxon>Bacteria</taxon>
        <taxon>Pseudomonadati</taxon>
        <taxon>Pseudomonadota</taxon>
        <taxon>Betaproteobacteria</taxon>
        <taxon>Neisseriales</taxon>
        <taxon>Neisseriaceae</taxon>
        <taxon>Neisseria</taxon>
    </lineage>
</organism>
<keyword evidence="2" id="KW-1185">Reference proteome</keyword>
<dbReference type="EMBL" id="AGAY01000070">
    <property type="protein sequence ID" value="EGY51746.1"/>
    <property type="molecule type" value="Genomic_DNA"/>
</dbReference>
<proteinExistence type="predicted"/>
<evidence type="ECO:0000313" key="1">
    <source>
        <dbReference type="EMBL" id="EGY51746.1"/>
    </source>
</evidence>
<reference evidence="1 2" key="1">
    <citation type="submission" date="2011-05" db="EMBL/GenBank/DDBJ databases">
        <authorList>
            <person name="Muzny D."/>
            <person name="Qin X."/>
            <person name="Deng J."/>
            <person name="Jiang H."/>
            <person name="Liu Y."/>
            <person name="Qu J."/>
            <person name="Song X.-Z."/>
            <person name="Zhang L."/>
            <person name="Thornton R."/>
            <person name="Coyle M."/>
            <person name="Francisco L."/>
            <person name="Jackson L."/>
            <person name="Javaid M."/>
            <person name="Korchina V."/>
            <person name="Kovar C."/>
            <person name="Mata R."/>
            <person name="Mathew T."/>
            <person name="Ngo R."/>
            <person name="Nguyen L."/>
            <person name="Nguyen N."/>
            <person name="Okwuonu G."/>
            <person name="Ongeri F."/>
            <person name="Pham C."/>
            <person name="Simmons D."/>
            <person name="Wilczek-Boney K."/>
            <person name="Hale W."/>
            <person name="Jakkamsetti A."/>
            <person name="Pham P."/>
            <person name="Ruth R."/>
            <person name="San Lucas F."/>
            <person name="Warren J."/>
            <person name="Zhang J."/>
            <person name="Zhao Z."/>
            <person name="Zhou C."/>
            <person name="Zhu D."/>
            <person name="Lee S."/>
            <person name="Bess C."/>
            <person name="Blankenburg K."/>
            <person name="Forbes L."/>
            <person name="Fu Q."/>
            <person name="Gubbala S."/>
            <person name="Hirani K."/>
            <person name="Jayaseelan J.C."/>
            <person name="Lara F."/>
            <person name="Munidasa M."/>
            <person name="Palculict T."/>
            <person name="Patil S."/>
            <person name="Pu L.-L."/>
            <person name="Saada N."/>
            <person name="Tang L."/>
            <person name="Weissenberger G."/>
            <person name="Zhu Y."/>
            <person name="Hemphill L."/>
            <person name="Shang Y."/>
            <person name="Youmans B."/>
            <person name="Ayvaz T."/>
            <person name="Ross M."/>
            <person name="Santibanez J."/>
            <person name="Aqrawi P."/>
            <person name="Gross S."/>
            <person name="Joshi V."/>
            <person name="Fowler G."/>
            <person name="Nazareth L."/>
            <person name="Reid J."/>
            <person name="Worley K."/>
            <person name="Petrosino J."/>
            <person name="Highlander S."/>
            <person name="Gibbs R."/>
        </authorList>
    </citation>
    <scope>NUCLEOTIDE SEQUENCE [LARGE SCALE GENOMIC DNA]</scope>
    <source>
        <strain evidence="1 2">871</strain>
    </source>
</reference>
<name>G4CKB0_9NEIS</name>
<evidence type="ECO:0000313" key="2">
    <source>
        <dbReference type="Proteomes" id="UP000003019"/>
    </source>
</evidence>
<protein>
    <submittedName>
        <fullName evidence="1">Uncharacterized protein</fullName>
    </submittedName>
</protein>
<dbReference type="HOGENOM" id="CLU_3063863_0_0_4"/>
<comment type="caution">
    <text evidence="1">The sequence shown here is derived from an EMBL/GenBank/DDBJ whole genome shotgun (WGS) entry which is preliminary data.</text>
</comment>